<protein>
    <submittedName>
        <fullName evidence="1">Uncharacterized protein</fullName>
    </submittedName>
</protein>
<feature type="non-terminal residue" evidence="1">
    <location>
        <position position="66"/>
    </location>
</feature>
<proteinExistence type="predicted"/>
<sequence>MIDISPLSYNDIGKAVFIEKFNQISKSESAALHSSFMDEFDQYIPDENKENFESRLENIKTLPVEQ</sequence>
<accession>A0A8S3BYA8</accession>
<reference evidence="1" key="1">
    <citation type="submission" date="2021-02" db="EMBL/GenBank/DDBJ databases">
        <authorList>
            <person name="Nowell W R."/>
        </authorList>
    </citation>
    <scope>NUCLEOTIDE SEQUENCE</scope>
</reference>
<name>A0A8S3BYA8_9BILA</name>
<dbReference type="AlphaFoldDB" id="A0A8S3BYA8"/>
<evidence type="ECO:0000313" key="1">
    <source>
        <dbReference type="EMBL" id="CAF4827542.1"/>
    </source>
</evidence>
<dbReference type="EMBL" id="CAJOBI010154984">
    <property type="protein sequence ID" value="CAF4827542.1"/>
    <property type="molecule type" value="Genomic_DNA"/>
</dbReference>
<gene>
    <name evidence="1" type="ORF">SMN809_LOCUS48320</name>
</gene>
<evidence type="ECO:0000313" key="2">
    <source>
        <dbReference type="Proteomes" id="UP000676336"/>
    </source>
</evidence>
<dbReference type="Proteomes" id="UP000676336">
    <property type="component" value="Unassembled WGS sequence"/>
</dbReference>
<comment type="caution">
    <text evidence="1">The sequence shown here is derived from an EMBL/GenBank/DDBJ whole genome shotgun (WGS) entry which is preliminary data.</text>
</comment>
<organism evidence="1 2">
    <name type="scientific">Rotaria magnacalcarata</name>
    <dbReference type="NCBI Taxonomy" id="392030"/>
    <lineage>
        <taxon>Eukaryota</taxon>
        <taxon>Metazoa</taxon>
        <taxon>Spiralia</taxon>
        <taxon>Gnathifera</taxon>
        <taxon>Rotifera</taxon>
        <taxon>Eurotatoria</taxon>
        <taxon>Bdelloidea</taxon>
        <taxon>Philodinida</taxon>
        <taxon>Philodinidae</taxon>
        <taxon>Rotaria</taxon>
    </lineage>
</organism>